<dbReference type="Pfam" id="PF00041">
    <property type="entry name" value="fn3"/>
    <property type="match status" value="1"/>
</dbReference>
<keyword evidence="5" id="KW-0732">Signal</keyword>
<feature type="compositionally biased region" description="Basic and acidic residues" evidence="4">
    <location>
        <begin position="1711"/>
        <end position="1731"/>
    </location>
</feature>
<dbReference type="PROSITE" id="PS50853">
    <property type="entry name" value="FN3"/>
    <property type="match status" value="2"/>
</dbReference>
<feature type="compositionally biased region" description="Pro residues" evidence="4">
    <location>
        <begin position="1576"/>
        <end position="1594"/>
    </location>
</feature>
<organism evidence="8 9">
    <name type="scientific">Conger conger</name>
    <name type="common">Conger eel</name>
    <name type="synonym">Muraena conger</name>
    <dbReference type="NCBI Taxonomy" id="82655"/>
    <lineage>
        <taxon>Eukaryota</taxon>
        <taxon>Metazoa</taxon>
        <taxon>Chordata</taxon>
        <taxon>Craniata</taxon>
        <taxon>Vertebrata</taxon>
        <taxon>Euteleostomi</taxon>
        <taxon>Actinopterygii</taxon>
        <taxon>Neopterygii</taxon>
        <taxon>Teleostei</taxon>
        <taxon>Anguilliformes</taxon>
        <taxon>Congridae</taxon>
        <taxon>Conger</taxon>
    </lineage>
</organism>
<dbReference type="SUPFAM" id="SSF49265">
    <property type="entry name" value="Fibronectin type III"/>
    <property type="match status" value="1"/>
</dbReference>
<feature type="region of interest" description="Disordered" evidence="4">
    <location>
        <begin position="1006"/>
        <end position="1062"/>
    </location>
</feature>
<feature type="region of interest" description="Disordered" evidence="4">
    <location>
        <begin position="802"/>
        <end position="824"/>
    </location>
</feature>
<feature type="domain" description="Ig-like" evidence="6">
    <location>
        <begin position="136"/>
        <end position="221"/>
    </location>
</feature>
<dbReference type="PANTHER" id="PTHR44170:SF48">
    <property type="entry name" value="PROTEIN TURTLE HOMOLOG A"/>
    <property type="match status" value="1"/>
</dbReference>
<dbReference type="Gene3D" id="2.60.40.10">
    <property type="entry name" value="Immunoglobulins"/>
    <property type="match status" value="7"/>
</dbReference>
<evidence type="ECO:0000256" key="5">
    <source>
        <dbReference type="SAM" id="SignalP"/>
    </source>
</evidence>
<protein>
    <submittedName>
        <fullName evidence="8">Uncharacterized protein</fullName>
    </submittedName>
</protein>
<feature type="domain" description="Ig-like" evidence="6">
    <location>
        <begin position="417"/>
        <end position="501"/>
    </location>
</feature>
<keyword evidence="1" id="KW-0677">Repeat</keyword>
<feature type="region of interest" description="Disordered" evidence="4">
    <location>
        <begin position="759"/>
        <end position="788"/>
    </location>
</feature>
<evidence type="ECO:0000256" key="1">
    <source>
        <dbReference type="ARBA" id="ARBA00022737"/>
    </source>
</evidence>
<feature type="region of interest" description="Disordered" evidence="4">
    <location>
        <begin position="839"/>
        <end position="885"/>
    </location>
</feature>
<keyword evidence="9" id="KW-1185">Reference proteome</keyword>
<dbReference type="InterPro" id="IPR013783">
    <property type="entry name" value="Ig-like_fold"/>
</dbReference>
<sequence>MGPVRLQLLVVCVACAICMLCFAQDQESAVHAKTGGAAELGCSLSLPTPPLLPLHVVEWVRRDFDVPVLIKFGPYAPRVHPSFEHRVSLSRDAGLRVQPVQLLDEGWFECRILRLNRTTAGSVNGTWTFLSVSAPPKFTKTPPPVIQVMQGDSLGLTCAAQGNPHPTITWTKDDMAIGKGQETVVVDGTLTVGAVTRQMAGAYKCHVSNTEGSLTHATQLKVKGPPAILLPPKDTTLNMSQKAELQCRAEAYPPNMTYVWWRHGENVYHIDSLKSRVKILVDGTLLIPNLIPEDSGNYTCMPTNGLLTPPTASAYLTVKHPAQVVQMAQVTYLPAGMGGRIICPVRADPPLLSVSWTKDERVLDLNMFPGWMLMADGSLFLAAANEDAVGTYSCTPYNSYGTLGPSPPTQVVLQDPPVFSVHPQEEYEQEVGTKLVIPCHAHGDPSPSLTWAKLDRAARSPYTVAANGSLVVEPLSKDHHGVWECVATNRVGRVTASTTVSVLGTSPHAVSSVMVYPGTNQVNVSWEPGFNGGYTQKFTVWMKQTLEPKSKWVSLSTPVPAPPLLVTGLLPGTQYQFSVLPHNRVGTGPFSVMVRVQTLVPLTDLPPTVTMTPELAPPISLSANQSMIGIVLKWVPPPPQGPPLTGFILQSRQKGEIEWNILEGDIGANDSEILLQGLQKDCSYELRMLSLRDGVMSMPSQPLNISTAGIGALHVRLLEGDPEPHVAGVLAGVGVLCAVVLLVMVTACFLNRNKRRRQRRKKREDISSALQKCPSDNRSGARPDSPDSVLKMKACLLNTILPKSHPDLSSSDDSGSREDQDQDKQLLSQLRPKSSLWGCAEGEGATAQPTATLESISRGPDGRFVVRPCKDGPDIPEFPGGGRGSGGGFSHWDCRRSCSLCSERDDLAVVLAVDLPDISTSCSDSDSCTDSSGSNPAGTFAQWSRRHSSLLPQDRAWDVVDGGALVTQMEREKESGHLSRCLTLVREREALERELEHCEARLSSRAWRRETGGTPGPQEGRRQGDPQLREKDCHPPDPRRVHHSGADAARPKGSDSSCSPMRNTHITSVSSCVPAPHLESGAGPYTYASLPTNPESTCLLSDSMKARSCHWGTPSEGSVSKPTKEAGSGKGRKDRDSFSQNSTDPFQWHLLQGGDEEGGWDNEGLSSGSTWPYRRGRGGEAHKTRVAESLGITLGGSSTPSFPESEKEVVRCGKSPLTSLMANDDCSSPPDFSVSQISGSVRPNLTPQHYEMSQLHTDPILKYLSLPGFVEMNVDEPVDENDTAALASGLESSQRPGDVFPSELKVVPAVRVANTQKDREAGLRTQMGEPMAAGPGLSSREESHQCPAQSGAAGLCGRMGSSQKQLPSPDRTLRHLLKRSQSLTCESPAGRGGRPLSHLSDQTGQSDRERPNWHWSLASDQALTWTTHDPRTQGSRIHLLPSLCDPVPHGRSQGLRGCGQATTVDMSKTLSRGRSRTKGKLPPDPVVWKTASLRMPTREHRAIAENPMSQASCGAQFPSPEVWVRSLSLGCTSKSRPEPLRGTHLNSEEPPTRSSPLQHLPPVQQRPPASADPHRPFNPPNWAPDHPVPLPPSWSRPGHAPYTQREPVEEDRVKQQSNAGRCIEVAMDGSKEEEEGRGSYASQSSGRGSLGPLSGPSPSPCPTLPSSPETIQESKAGERRRVSVDENYEWDATIIYLESDARKASGTGPNQDREGVRGCPHPKDHDSKGDPLRLSSCVLKYQISPGSTCSRTRDPDAVLF</sequence>
<feature type="domain" description="Fibronectin type-III" evidence="7">
    <location>
        <begin position="617"/>
        <end position="710"/>
    </location>
</feature>
<dbReference type="CDD" id="cd00063">
    <property type="entry name" value="FN3"/>
    <property type="match status" value="2"/>
</dbReference>
<feature type="compositionally biased region" description="Basic and acidic residues" evidence="4">
    <location>
        <begin position="814"/>
        <end position="824"/>
    </location>
</feature>
<feature type="region of interest" description="Disordered" evidence="4">
    <location>
        <begin position="1109"/>
        <end position="1177"/>
    </location>
</feature>
<dbReference type="SUPFAM" id="SSF48726">
    <property type="entry name" value="Immunoglobulin"/>
    <property type="match status" value="5"/>
</dbReference>
<dbReference type="Pfam" id="PF13927">
    <property type="entry name" value="Ig_3"/>
    <property type="match status" value="3"/>
</dbReference>
<keyword evidence="2" id="KW-1015">Disulfide bond</keyword>
<accession>A0A9Q1HT35</accession>
<feature type="domain" description="Ig-like" evidence="6">
    <location>
        <begin position="226"/>
        <end position="317"/>
    </location>
</feature>
<dbReference type="CDD" id="cd00096">
    <property type="entry name" value="Ig"/>
    <property type="match status" value="2"/>
</dbReference>
<feature type="compositionally biased region" description="Basic and acidic residues" evidence="4">
    <location>
        <begin position="1535"/>
        <end position="1551"/>
    </location>
</feature>
<feature type="compositionally biased region" description="Basic and acidic residues" evidence="4">
    <location>
        <begin position="1675"/>
        <end position="1684"/>
    </location>
</feature>
<dbReference type="SMART" id="SM00406">
    <property type="entry name" value="IGv"/>
    <property type="match status" value="2"/>
</dbReference>
<reference evidence="8" key="1">
    <citation type="journal article" date="2023" name="Science">
        <title>Genome structures resolve the early diversification of teleost fishes.</title>
        <authorList>
            <person name="Parey E."/>
            <person name="Louis A."/>
            <person name="Montfort J."/>
            <person name="Bouchez O."/>
            <person name="Roques C."/>
            <person name="Iampietro C."/>
            <person name="Lluch J."/>
            <person name="Castinel A."/>
            <person name="Donnadieu C."/>
            <person name="Desvignes T."/>
            <person name="Floi Bucao C."/>
            <person name="Jouanno E."/>
            <person name="Wen M."/>
            <person name="Mejri S."/>
            <person name="Dirks R."/>
            <person name="Jansen H."/>
            <person name="Henkel C."/>
            <person name="Chen W.J."/>
            <person name="Zahm M."/>
            <person name="Cabau C."/>
            <person name="Klopp C."/>
            <person name="Thompson A.W."/>
            <person name="Robinson-Rechavi M."/>
            <person name="Braasch I."/>
            <person name="Lecointre G."/>
            <person name="Bobe J."/>
            <person name="Postlethwait J.H."/>
            <person name="Berthelot C."/>
            <person name="Roest Crollius H."/>
            <person name="Guiguen Y."/>
        </authorList>
    </citation>
    <scope>NUCLEOTIDE SEQUENCE</scope>
    <source>
        <strain evidence="8">Concon-B</strain>
    </source>
</reference>
<feature type="compositionally biased region" description="Polar residues" evidence="4">
    <location>
        <begin position="768"/>
        <end position="778"/>
    </location>
</feature>
<feature type="chain" id="PRO_5040112314" evidence="5">
    <location>
        <begin position="24"/>
        <end position="1760"/>
    </location>
</feature>
<feature type="region of interest" description="Disordered" evidence="4">
    <location>
        <begin position="1316"/>
        <end position="1368"/>
    </location>
</feature>
<feature type="region of interest" description="Disordered" evidence="4">
    <location>
        <begin position="1700"/>
        <end position="1732"/>
    </location>
</feature>
<dbReference type="PANTHER" id="PTHR44170">
    <property type="entry name" value="PROTEIN SIDEKICK"/>
    <property type="match status" value="1"/>
</dbReference>
<dbReference type="FunFam" id="2.60.40.10:FF:000032">
    <property type="entry name" value="palladin isoform X1"/>
    <property type="match status" value="1"/>
</dbReference>
<evidence type="ECO:0000256" key="4">
    <source>
        <dbReference type="SAM" id="MobiDB-lite"/>
    </source>
</evidence>
<feature type="domain" description="Fibronectin type-III" evidence="7">
    <location>
        <begin position="506"/>
        <end position="601"/>
    </location>
</feature>
<dbReference type="SMART" id="SM00408">
    <property type="entry name" value="IGc2"/>
    <property type="match status" value="4"/>
</dbReference>
<evidence type="ECO:0000256" key="3">
    <source>
        <dbReference type="ARBA" id="ARBA00023319"/>
    </source>
</evidence>
<dbReference type="InterPro" id="IPR013106">
    <property type="entry name" value="Ig_V-set"/>
</dbReference>
<feature type="domain" description="Ig-like" evidence="6">
    <location>
        <begin position="321"/>
        <end position="412"/>
    </location>
</feature>
<dbReference type="OrthoDB" id="6234674at2759"/>
<dbReference type="InterPro" id="IPR003598">
    <property type="entry name" value="Ig_sub2"/>
</dbReference>
<keyword evidence="3" id="KW-0393">Immunoglobulin domain</keyword>
<dbReference type="SMART" id="SM00409">
    <property type="entry name" value="IG"/>
    <property type="match status" value="5"/>
</dbReference>
<feature type="region of interest" description="Disordered" evidence="4">
    <location>
        <begin position="1384"/>
        <end position="1410"/>
    </location>
</feature>
<feature type="compositionally biased region" description="Basic and acidic residues" evidence="4">
    <location>
        <begin position="1019"/>
        <end position="1039"/>
    </location>
</feature>
<dbReference type="InterPro" id="IPR003961">
    <property type="entry name" value="FN3_dom"/>
</dbReference>
<evidence type="ECO:0000259" key="6">
    <source>
        <dbReference type="PROSITE" id="PS50835"/>
    </source>
</evidence>
<dbReference type="InterPro" id="IPR003599">
    <property type="entry name" value="Ig_sub"/>
</dbReference>
<evidence type="ECO:0000256" key="2">
    <source>
        <dbReference type="ARBA" id="ARBA00023157"/>
    </source>
</evidence>
<dbReference type="InterPro" id="IPR036116">
    <property type="entry name" value="FN3_sf"/>
</dbReference>
<feature type="region of interest" description="Disordered" evidence="4">
    <location>
        <begin position="1532"/>
        <end position="1684"/>
    </location>
</feature>
<dbReference type="InterPro" id="IPR007110">
    <property type="entry name" value="Ig-like_dom"/>
</dbReference>
<feature type="signal peptide" evidence="5">
    <location>
        <begin position="1"/>
        <end position="23"/>
    </location>
</feature>
<dbReference type="Proteomes" id="UP001152803">
    <property type="component" value="Unassembled WGS sequence"/>
</dbReference>
<feature type="compositionally biased region" description="Low complexity" evidence="4">
    <location>
        <begin position="1642"/>
        <end position="1654"/>
    </location>
</feature>
<dbReference type="FunFam" id="2.60.40.10:FF:000323">
    <property type="entry name" value="Immunoglobulin superfamily member 9B"/>
    <property type="match status" value="1"/>
</dbReference>
<dbReference type="PROSITE" id="PS50231">
    <property type="entry name" value="RICIN_B_LECTIN"/>
    <property type="match status" value="1"/>
</dbReference>
<evidence type="ECO:0000313" key="8">
    <source>
        <dbReference type="EMBL" id="KAJ8260719.1"/>
    </source>
</evidence>
<name>A0A9Q1HT35_CONCO</name>
<comment type="caution">
    <text evidence="8">The sequence shown here is derived from an EMBL/GenBank/DDBJ whole genome shotgun (WGS) entry which is preliminary data.</text>
</comment>
<dbReference type="InterPro" id="IPR036179">
    <property type="entry name" value="Ig-like_dom_sf"/>
</dbReference>
<gene>
    <name evidence="8" type="ORF">COCON_G00164420</name>
</gene>
<evidence type="ECO:0000259" key="7">
    <source>
        <dbReference type="PROSITE" id="PS50853"/>
    </source>
</evidence>
<dbReference type="PROSITE" id="PS50835">
    <property type="entry name" value="IG_LIKE"/>
    <property type="match status" value="4"/>
</dbReference>
<dbReference type="EMBL" id="JAFJMO010000012">
    <property type="protein sequence ID" value="KAJ8260719.1"/>
    <property type="molecule type" value="Genomic_DNA"/>
</dbReference>
<feature type="compositionally biased region" description="Pro residues" evidence="4">
    <location>
        <begin position="1655"/>
        <end position="1665"/>
    </location>
</feature>
<proteinExistence type="predicted"/>
<dbReference type="GO" id="GO:0098609">
    <property type="term" value="P:cell-cell adhesion"/>
    <property type="evidence" value="ECO:0007669"/>
    <property type="project" value="TreeGrafter"/>
</dbReference>
<dbReference type="SMART" id="SM00060">
    <property type="entry name" value="FN3"/>
    <property type="match status" value="2"/>
</dbReference>
<evidence type="ECO:0000313" key="9">
    <source>
        <dbReference type="Proteomes" id="UP001152803"/>
    </source>
</evidence>